<name>A0A5C3Q2S4_9AGAR</name>
<dbReference type="SUPFAM" id="SSF48264">
    <property type="entry name" value="Cytochrome P450"/>
    <property type="match status" value="1"/>
</dbReference>
<evidence type="ECO:0000313" key="1">
    <source>
        <dbReference type="EMBL" id="TFK95447.1"/>
    </source>
</evidence>
<dbReference type="GO" id="GO:0005506">
    <property type="term" value="F:iron ion binding"/>
    <property type="evidence" value="ECO:0007669"/>
    <property type="project" value="InterPro"/>
</dbReference>
<dbReference type="Proteomes" id="UP000305067">
    <property type="component" value="Unassembled WGS sequence"/>
</dbReference>
<accession>A0A5C3Q2S4</accession>
<organism evidence="1 2">
    <name type="scientific">Pterulicium gracile</name>
    <dbReference type="NCBI Taxonomy" id="1884261"/>
    <lineage>
        <taxon>Eukaryota</taxon>
        <taxon>Fungi</taxon>
        <taxon>Dikarya</taxon>
        <taxon>Basidiomycota</taxon>
        <taxon>Agaricomycotina</taxon>
        <taxon>Agaricomycetes</taxon>
        <taxon>Agaricomycetidae</taxon>
        <taxon>Agaricales</taxon>
        <taxon>Pleurotineae</taxon>
        <taxon>Pterulaceae</taxon>
        <taxon>Pterulicium</taxon>
    </lineage>
</organism>
<reference evidence="1 2" key="1">
    <citation type="journal article" date="2019" name="Nat. Ecol. Evol.">
        <title>Megaphylogeny resolves global patterns of mushroom evolution.</title>
        <authorList>
            <person name="Varga T."/>
            <person name="Krizsan K."/>
            <person name="Foldi C."/>
            <person name="Dima B."/>
            <person name="Sanchez-Garcia M."/>
            <person name="Sanchez-Ramirez S."/>
            <person name="Szollosi G.J."/>
            <person name="Szarkandi J.G."/>
            <person name="Papp V."/>
            <person name="Albert L."/>
            <person name="Andreopoulos W."/>
            <person name="Angelini C."/>
            <person name="Antonin V."/>
            <person name="Barry K.W."/>
            <person name="Bougher N.L."/>
            <person name="Buchanan P."/>
            <person name="Buyck B."/>
            <person name="Bense V."/>
            <person name="Catcheside P."/>
            <person name="Chovatia M."/>
            <person name="Cooper J."/>
            <person name="Damon W."/>
            <person name="Desjardin D."/>
            <person name="Finy P."/>
            <person name="Geml J."/>
            <person name="Haridas S."/>
            <person name="Hughes K."/>
            <person name="Justo A."/>
            <person name="Karasinski D."/>
            <person name="Kautmanova I."/>
            <person name="Kiss B."/>
            <person name="Kocsube S."/>
            <person name="Kotiranta H."/>
            <person name="LaButti K.M."/>
            <person name="Lechner B.E."/>
            <person name="Liimatainen K."/>
            <person name="Lipzen A."/>
            <person name="Lukacs Z."/>
            <person name="Mihaltcheva S."/>
            <person name="Morgado L.N."/>
            <person name="Niskanen T."/>
            <person name="Noordeloos M.E."/>
            <person name="Ohm R.A."/>
            <person name="Ortiz-Santana B."/>
            <person name="Ovrebo C."/>
            <person name="Racz N."/>
            <person name="Riley R."/>
            <person name="Savchenko A."/>
            <person name="Shiryaev A."/>
            <person name="Soop K."/>
            <person name="Spirin V."/>
            <person name="Szebenyi C."/>
            <person name="Tomsovsky M."/>
            <person name="Tulloss R.E."/>
            <person name="Uehling J."/>
            <person name="Grigoriev I.V."/>
            <person name="Vagvolgyi C."/>
            <person name="Papp T."/>
            <person name="Martin F.M."/>
            <person name="Miettinen O."/>
            <person name="Hibbett D.S."/>
            <person name="Nagy L.G."/>
        </authorList>
    </citation>
    <scope>NUCLEOTIDE SEQUENCE [LARGE SCALE GENOMIC DNA]</scope>
    <source>
        <strain evidence="1 2">CBS 309.79</strain>
    </source>
</reference>
<evidence type="ECO:0008006" key="3">
    <source>
        <dbReference type="Google" id="ProtNLM"/>
    </source>
</evidence>
<dbReference type="InterPro" id="IPR036396">
    <property type="entry name" value="Cyt_P450_sf"/>
</dbReference>
<dbReference type="GO" id="GO:0020037">
    <property type="term" value="F:heme binding"/>
    <property type="evidence" value="ECO:0007669"/>
    <property type="project" value="InterPro"/>
</dbReference>
<protein>
    <recommendedName>
        <fullName evidence="3">Cytochrome P450</fullName>
    </recommendedName>
</protein>
<sequence>MLHAFGLIVETTITPGWSCAGHLKSMFSPHAIPWHLEMLRIFGKAFKIYTWLGLYVTGPLALHHIVIKDQSIFEETTTFIQGNRLAFGHGLLGALGDTHRKQRKILNPVFSNAQMRNFAPIFYSLSYQKIISTSQFTEGNMRPWISKIALEIIGEADFG</sequence>
<evidence type="ECO:0000313" key="2">
    <source>
        <dbReference type="Proteomes" id="UP000305067"/>
    </source>
</evidence>
<gene>
    <name evidence="1" type="ORF">BDV98DRAFT_608955</name>
</gene>
<dbReference type="GO" id="GO:0016705">
    <property type="term" value="F:oxidoreductase activity, acting on paired donors, with incorporation or reduction of molecular oxygen"/>
    <property type="evidence" value="ECO:0007669"/>
    <property type="project" value="InterPro"/>
</dbReference>
<proteinExistence type="predicted"/>
<keyword evidence="2" id="KW-1185">Reference proteome</keyword>
<dbReference type="AlphaFoldDB" id="A0A5C3Q2S4"/>
<dbReference type="EMBL" id="ML178885">
    <property type="protein sequence ID" value="TFK95447.1"/>
    <property type="molecule type" value="Genomic_DNA"/>
</dbReference>
<dbReference type="STRING" id="1884261.A0A5C3Q2S4"/>
<dbReference type="OrthoDB" id="1470350at2759"/>
<dbReference type="GO" id="GO:0004497">
    <property type="term" value="F:monooxygenase activity"/>
    <property type="evidence" value="ECO:0007669"/>
    <property type="project" value="InterPro"/>
</dbReference>
<dbReference type="Gene3D" id="1.10.630.10">
    <property type="entry name" value="Cytochrome P450"/>
    <property type="match status" value="1"/>
</dbReference>